<gene>
    <name evidence="2" type="ORF">PIB30_108090</name>
</gene>
<protein>
    <recommendedName>
        <fullName evidence="4">Prolactin receptor</fullName>
    </recommendedName>
</protein>
<feature type="non-terminal residue" evidence="2">
    <location>
        <position position="1"/>
    </location>
</feature>
<dbReference type="EMBL" id="JASCZI010216329">
    <property type="protein sequence ID" value="MED6202691.1"/>
    <property type="molecule type" value="Genomic_DNA"/>
</dbReference>
<comment type="caution">
    <text evidence="2">The sequence shown here is derived from an EMBL/GenBank/DDBJ whole genome shotgun (WGS) entry which is preliminary data.</text>
</comment>
<feature type="compositionally biased region" description="Polar residues" evidence="1">
    <location>
        <begin position="60"/>
        <end position="80"/>
    </location>
</feature>
<accession>A0ABU6XZG2</accession>
<evidence type="ECO:0000256" key="1">
    <source>
        <dbReference type="SAM" id="MobiDB-lite"/>
    </source>
</evidence>
<dbReference type="Proteomes" id="UP001341840">
    <property type="component" value="Unassembled WGS sequence"/>
</dbReference>
<evidence type="ECO:0008006" key="4">
    <source>
        <dbReference type="Google" id="ProtNLM"/>
    </source>
</evidence>
<sequence length="146" mass="16210">THEIGHVGRLSSYPQRNKNQLHIDGEDNKEHQKEFHGGSAIDTITRVSMNLAPMFEKVSETPSPLSQDISINQIGSMPSSRESKELSKNLTGDGALSNKITKLSNRDANSVMDSLTCKENLNINDQQKENINPFSVWGGDRTKQDC</sequence>
<evidence type="ECO:0000313" key="3">
    <source>
        <dbReference type="Proteomes" id="UP001341840"/>
    </source>
</evidence>
<evidence type="ECO:0000313" key="2">
    <source>
        <dbReference type="EMBL" id="MED6202691.1"/>
    </source>
</evidence>
<feature type="compositionally biased region" description="Polar residues" evidence="1">
    <location>
        <begin position="98"/>
        <end position="107"/>
    </location>
</feature>
<feature type="region of interest" description="Disordered" evidence="1">
    <location>
        <begin position="1"/>
        <end position="20"/>
    </location>
</feature>
<keyword evidence="3" id="KW-1185">Reference proteome</keyword>
<feature type="region of interest" description="Disordered" evidence="1">
    <location>
        <begin position="58"/>
        <end position="107"/>
    </location>
</feature>
<proteinExistence type="predicted"/>
<name>A0ABU6XZG2_9FABA</name>
<reference evidence="2 3" key="1">
    <citation type="journal article" date="2023" name="Plants (Basel)">
        <title>Bridging the Gap: Combining Genomics and Transcriptomics Approaches to Understand Stylosanthes scabra, an Orphan Legume from the Brazilian Caatinga.</title>
        <authorList>
            <person name="Ferreira-Neto J.R.C."/>
            <person name="da Silva M.D."/>
            <person name="Binneck E."/>
            <person name="de Melo N.F."/>
            <person name="da Silva R.H."/>
            <person name="de Melo A.L.T.M."/>
            <person name="Pandolfi V."/>
            <person name="Bustamante F.O."/>
            <person name="Brasileiro-Vidal A.C."/>
            <person name="Benko-Iseppon A.M."/>
        </authorList>
    </citation>
    <scope>NUCLEOTIDE SEQUENCE [LARGE SCALE GENOMIC DNA]</scope>
    <source>
        <tissue evidence="2">Leaves</tissue>
    </source>
</reference>
<organism evidence="2 3">
    <name type="scientific">Stylosanthes scabra</name>
    <dbReference type="NCBI Taxonomy" id="79078"/>
    <lineage>
        <taxon>Eukaryota</taxon>
        <taxon>Viridiplantae</taxon>
        <taxon>Streptophyta</taxon>
        <taxon>Embryophyta</taxon>
        <taxon>Tracheophyta</taxon>
        <taxon>Spermatophyta</taxon>
        <taxon>Magnoliopsida</taxon>
        <taxon>eudicotyledons</taxon>
        <taxon>Gunneridae</taxon>
        <taxon>Pentapetalae</taxon>
        <taxon>rosids</taxon>
        <taxon>fabids</taxon>
        <taxon>Fabales</taxon>
        <taxon>Fabaceae</taxon>
        <taxon>Papilionoideae</taxon>
        <taxon>50 kb inversion clade</taxon>
        <taxon>dalbergioids sensu lato</taxon>
        <taxon>Dalbergieae</taxon>
        <taxon>Pterocarpus clade</taxon>
        <taxon>Stylosanthes</taxon>
    </lineage>
</organism>